<evidence type="ECO:0000259" key="3">
    <source>
        <dbReference type="Pfam" id="PF07687"/>
    </source>
</evidence>
<proteinExistence type="predicted"/>
<dbReference type="Gene3D" id="3.30.70.360">
    <property type="match status" value="1"/>
</dbReference>
<dbReference type="RefSeq" id="WP_015556960.1">
    <property type="nucleotide sequence ID" value="NC_021038.1"/>
</dbReference>
<feature type="binding site" evidence="2">
    <location>
        <position position="173"/>
    </location>
    <ligand>
        <name>Mn(2+)</name>
        <dbReference type="ChEBI" id="CHEBI:29035"/>
        <label>1</label>
    </ligand>
</feature>
<feature type="domain" description="Peptidase M20 dimerisation" evidence="3">
    <location>
        <begin position="197"/>
        <end position="287"/>
    </location>
</feature>
<evidence type="ECO:0000313" key="4">
    <source>
        <dbReference type="EMBL" id="CBL28813.1"/>
    </source>
</evidence>
<reference evidence="4 5" key="2">
    <citation type="submission" date="2010-03" db="EMBL/GenBank/DDBJ databases">
        <authorList>
            <person name="Pajon A."/>
        </authorList>
    </citation>
    <scope>NUCLEOTIDE SEQUENCE [LARGE SCALE GENOMIC DNA]</scope>
    <source>
        <strain evidence="4 5">SGP1</strain>
    </source>
</reference>
<accession>A0AB94IYA7</accession>
<dbReference type="GO" id="GO:0050118">
    <property type="term" value="F:N-acetyldiaminopimelate deacetylase activity"/>
    <property type="evidence" value="ECO:0007669"/>
    <property type="project" value="UniProtKB-ARBA"/>
</dbReference>
<dbReference type="Pfam" id="PF01546">
    <property type="entry name" value="Peptidase_M20"/>
    <property type="match status" value="1"/>
</dbReference>
<dbReference type="EC" id="3.5.1.32" evidence="4"/>
<dbReference type="PIRSF" id="PIRSF005962">
    <property type="entry name" value="Pept_M20D_amidohydro"/>
    <property type="match status" value="1"/>
</dbReference>
<gene>
    <name evidence="4" type="ORF">SY1_20300</name>
</gene>
<dbReference type="PANTHER" id="PTHR11014:SF63">
    <property type="entry name" value="METALLOPEPTIDASE, PUTATIVE (AFU_ORTHOLOGUE AFUA_6G09600)-RELATED"/>
    <property type="match status" value="1"/>
</dbReference>
<feature type="binding site" evidence="2">
    <location>
        <position position="109"/>
    </location>
    <ligand>
        <name>Mn(2+)</name>
        <dbReference type="ChEBI" id="CHEBI:29035"/>
        <label>2</label>
    </ligand>
</feature>
<evidence type="ECO:0000313" key="5">
    <source>
        <dbReference type="Proteomes" id="UP000008957"/>
    </source>
</evidence>
<name>A0AB94IYA7_9BACT</name>
<dbReference type="Gene3D" id="3.40.630.10">
    <property type="entry name" value="Zn peptidases"/>
    <property type="match status" value="1"/>
</dbReference>
<dbReference type="Proteomes" id="UP000008957">
    <property type="component" value="Chromosome"/>
</dbReference>
<protein>
    <submittedName>
        <fullName evidence="4">Amidohydrolase</fullName>
        <ecNumber evidence="4">3.5.1.32</ecNumber>
    </submittedName>
</protein>
<organism evidence="4 5">
    <name type="scientific">Fretibacterium fastidiosum</name>
    <dbReference type="NCBI Taxonomy" id="651822"/>
    <lineage>
        <taxon>Bacteria</taxon>
        <taxon>Thermotogati</taxon>
        <taxon>Synergistota</taxon>
        <taxon>Synergistia</taxon>
        <taxon>Synergistales</taxon>
        <taxon>Aminobacteriaceae</taxon>
        <taxon>Fretibacterium</taxon>
    </lineage>
</organism>
<dbReference type="InterPro" id="IPR017439">
    <property type="entry name" value="Amidohydrolase"/>
</dbReference>
<dbReference type="SUPFAM" id="SSF53187">
    <property type="entry name" value="Zn-dependent exopeptidases"/>
    <property type="match status" value="1"/>
</dbReference>
<dbReference type="FunFam" id="3.30.70.360:FF:000001">
    <property type="entry name" value="N-acetyldiaminopimelate deacetylase"/>
    <property type="match status" value="1"/>
</dbReference>
<dbReference type="GO" id="GO:0019877">
    <property type="term" value="P:diaminopimelate biosynthetic process"/>
    <property type="evidence" value="ECO:0007669"/>
    <property type="project" value="UniProtKB-ARBA"/>
</dbReference>
<comment type="cofactor">
    <cofactor evidence="2">
        <name>Mn(2+)</name>
        <dbReference type="ChEBI" id="CHEBI:29035"/>
    </cofactor>
    <text evidence="2">The Mn(2+) ion enhances activity.</text>
</comment>
<dbReference type="EMBL" id="FP929056">
    <property type="protein sequence ID" value="CBL28813.1"/>
    <property type="molecule type" value="Genomic_DNA"/>
</dbReference>
<dbReference type="NCBIfam" id="TIGR01891">
    <property type="entry name" value="amidohydrolases"/>
    <property type="match status" value="1"/>
</dbReference>
<dbReference type="KEGG" id="sbr:SY1_20300"/>
<dbReference type="AlphaFoldDB" id="A0AB94IYA7"/>
<feature type="binding site" evidence="2">
    <location>
        <position position="375"/>
    </location>
    <ligand>
        <name>Mn(2+)</name>
        <dbReference type="ChEBI" id="CHEBI:29035"/>
        <label>2</label>
    </ligand>
</feature>
<evidence type="ECO:0000256" key="2">
    <source>
        <dbReference type="PIRSR" id="PIRSR005962-1"/>
    </source>
</evidence>
<dbReference type="SUPFAM" id="SSF55031">
    <property type="entry name" value="Bacterial exopeptidase dimerisation domain"/>
    <property type="match status" value="1"/>
</dbReference>
<dbReference type="InterPro" id="IPR002933">
    <property type="entry name" value="Peptidase_M20"/>
</dbReference>
<keyword evidence="5" id="KW-1185">Reference proteome</keyword>
<keyword evidence="1 4" id="KW-0378">Hydrolase</keyword>
<dbReference type="PANTHER" id="PTHR11014">
    <property type="entry name" value="PEPTIDASE M20 FAMILY MEMBER"/>
    <property type="match status" value="1"/>
</dbReference>
<reference evidence="5" key="1">
    <citation type="submission" date="2010-03" db="EMBL/GenBank/DDBJ databases">
        <title>The genome sequence of Synergistetes sp. SGP1.</title>
        <authorList>
            <consortium name="metaHIT consortium -- http://www.metahit.eu/"/>
            <person name="Pajon A."/>
            <person name="Turner K."/>
            <person name="Parkhill J."/>
            <person name="Wade W."/>
            <person name="Vartoukian S."/>
        </authorList>
    </citation>
    <scope>NUCLEOTIDE SEQUENCE [LARGE SCALE GENOMIC DNA]</scope>
    <source>
        <strain evidence="5">SGP1</strain>
    </source>
</reference>
<dbReference type="GO" id="GO:0046872">
    <property type="term" value="F:metal ion binding"/>
    <property type="evidence" value="ECO:0007669"/>
    <property type="project" value="UniProtKB-KW"/>
</dbReference>
<keyword evidence="2" id="KW-0464">Manganese</keyword>
<evidence type="ECO:0000256" key="1">
    <source>
        <dbReference type="ARBA" id="ARBA00022801"/>
    </source>
</evidence>
<dbReference type="InterPro" id="IPR011650">
    <property type="entry name" value="Peptidase_M20_dimer"/>
</dbReference>
<feature type="binding site" evidence="2">
    <location>
        <position position="145"/>
    </location>
    <ligand>
        <name>Mn(2+)</name>
        <dbReference type="ChEBI" id="CHEBI:29035"/>
        <label>2</label>
    </ligand>
</feature>
<sequence length="404" mass="43454">MEEHERIEREVRRHLDRVVEWRRAIHRHPELSRCEERTAELVAGVLEGLGLEVRRGVGGHGVLGLLRGTGGGADMGPTVGLRADMDALPMQEETGLPCASEVPGVMHACGHDTHTAMLLGTACVLAGMRDALPGNVKFIFQPAEELNPVGGAPGMIADGALEDPRVDGLFGLHVWPAYETGRVVLRSGPQMGASDRVYLTVKGRAAHGSAPDQGVDAIMIAGQVLCGLQSVVSRSVSPLDAAVVTIGTIKGGWRYNVIPDRVEMEGTVRTLREEVQAAMPDLIERAAEGIARSLRGSCEVRYVKGYPPLVNDPEMFDLAAEAVREAMGAEHLVVAERPELGAEDFAFFARERPSAFAWLGCRPAGVGPEETGVLHSTRFRPDEGCFPFGMRFLASCAVAFLGRR</sequence>
<dbReference type="InterPro" id="IPR036264">
    <property type="entry name" value="Bact_exopeptidase_dim_dom"/>
</dbReference>
<dbReference type="Pfam" id="PF07687">
    <property type="entry name" value="M20_dimer"/>
    <property type="match status" value="1"/>
</dbReference>
<dbReference type="GO" id="GO:0047980">
    <property type="term" value="F:hippurate hydrolase activity"/>
    <property type="evidence" value="ECO:0007669"/>
    <property type="project" value="UniProtKB-EC"/>
</dbReference>
<keyword evidence="2" id="KW-0479">Metal-binding</keyword>
<feature type="binding site" evidence="2">
    <location>
        <position position="111"/>
    </location>
    <ligand>
        <name>Mn(2+)</name>
        <dbReference type="ChEBI" id="CHEBI:29035"/>
        <label>2</label>
    </ligand>
</feature>